<dbReference type="HOGENOM" id="CLU_010194_1_0_11"/>
<reference evidence="3 4" key="1">
    <citation type="journal article" date="2014" name="Genome Announc.">
        <title>Draft Genome Sequence of Gordonia alkanivorans Strain CGMCC6845, a Halotolerant Hydrocarbon-Degrading Bacterium.</title>
        <authorList>
            <person name="Wang X."/>
            <person name="Jin D."/>
            <person name="Zhou L."/>
            <person name="Wu L."/>
            <person name="An W."/>
            <person name="Zhao L."/>
        </authorList>
    </citation>
    <scope>NUCLEOTIDE SEQUENCE [LARGE SCALE GENOMIC DNA]</scope>
    <source>
        <strain evidence="3 4">CGMCC 6845</strain>
    </source>
</reference>
<dbReference type="SUPFAM" id="SSF51735">
    <property type="entry name" value="NAD(P)-binding Rossmann-fold domains"/>
    <property type="match status" value="1"/>
</dbReference>
<dbReference type="PRINTS" id="PR00080">
    <property type="entry name" value="SDRFAMILY"/>
</dbReference>
<dbReference type="AlphaFoldDB" id="W9DG40"/>
<keyword evidence="4" id="KW-1185">Reference proteome</keyword>
<proteinExistence type="inferred from homology"/>
<dbReference type="PANTHER" id="PTHR24321">
    <property type="entry name" value="DEHYDROGENASES, SHORT CHAIN"/>
    <property type="match status" value="1"/>
</dbReference>
<dbReference type="Pfam" id="PF13561">
    <property type="entry name" value="adh_short_C2"/>
    <property type="match status" value="1"/>
</dbReference>
<accession>W9DG40</accession>
<evidence type="ECO:0000313" key="4">
    <source>
        <dbReference type="Proteomes" id="UP000035035"/>
    </source>
</evidence>
<dbReference type="PROSITE" id="PS00061">
    <property type="entry name" value="ADH_SHORT"/>
    <property type="match status" value="1"/>
</dbReference>
<evidence type="ECO:0000313" key="3">
    <source>
        <dbReference type="EMBL" id="ETA05255.1"/>
    </source>
</evidence>
<sequence>MPRPNADSQRRQEMTESKVAIVTAAAGAGIGAAIAQRLATDGYDVVVTDAHERRAKEFAEKLGEQHGREFLSLPVDVTSEEAIIAAVDRVMADRGHIDVLVNNAGWSKIEPVAEMSLETWQKCIDVDLTGTFLTMRHALPHMIAGGGGSIVNISSISAYETSTEHGAAYSAAKAGILALTRVAAAENGKAGVRVNAVTPGLIYNDFLRKIYPDEFFDGYAENRSLVGRVGQPEDVANLVAFLASDQAGYITGEVYGVSGGVHPHG</sequence>
<dbReference type="InterPro" id="IPR036291">
    <property type="entry name" value="NAD(P)-bd_dom_sf"/>
</dbReference>
<keyword evidence="2" id="KW-0560">Oxidoreductase</keyword>
<dbReference type="Proteomes" id="UP000035035">
    <property type="component" value="Unassembled WGS sequence"/>
</dbReference>
<dbReference type="CDD" id="cd05233">
    <property type="entry name" value="SDR_c"/>
    <property type="match status" value="1"/>
</dbReference>
<dbReference type="PRINTS" id="PR00081">
    <property type="entry name" value="GDHRDH"/>
</dbReference>
<name>W9DG40_9ACTN</name>
<dbReference type="InterPro" id="IPR020904">
    <property type="entry name" value="Sc_DH/Rdtase_CS"/>
</dbReference>
<dbReference type="EMBL" id="AYXO01000056">
    <property type="protein sequence ID" value="ETA05255.1"/>
    <property type="molecule type" value="Genomic_DNA"/>
</dbReference>
<gene>
    <name evidence="3" type="ORF">V525_20145</name>
</gene>
<comment type="caution">
    <text evidence="3">The sequence shown here is derived from an EMBL/GenBank/DDBJ whole genome shotgun (WGS) entry which is preliminary data.</text>
</comment>
<dbReference type="PANTHER" id="PTHR24321:SF8">
    <property type="entry name" value="ESTRADIOL 17-BETA-DEHYDROGENASE 8-RELATED"/>
    <property type="match status" value="1"/>
</dbReference>
<dbReference type="Gene3D" id="3.40.50.720">
    <property type="entry name" value="NAD(P)-binding Rossmann-like Domain"/>
    <property type="match status" value="1"/>
</dbReference>
<dbReference type="InterPro" id="IPR002347">
    <property type="entry name" value="SDR_fam"/>
</dbReference>
<evidence type="ECO:0000256" key="2">
    <source>
        <dbReference type="ARBA" id="ARBA00023002"/>
    </source>
</evidence>
<comment type="similarity">
    <text evidence="1">Belongs to the short-chain dehydrogenases/reductases (SDR) family.</text>
</comment>
<dbReference type="GO" id="GO:0016491">
    <property type="term" value="F:oxidoreductase activity"/>
    <property type="evidence" value="ECO:0007669"/>
    <property type="project" value="UniProtKB-KW"/>
</dbReference>
<evidence type="ECO:0000256" key="1">
    <source>
        <dbReference type="ARBA" id="ARBA00006484"/>
    </source>
</evidence>
<protein>
    <submittedName>
        <fullName evidence="3">Short-chain dehydrogenase</fullName>
    </submittedName>
</protein>
<dbReference type="PATRIC" id="fig|1423140.3.peg.4007"/>
<dbReference type="FunFam" id="3.40.50.720:FF:000084">
    <property type="entry name" value="Short-chain dehydrogenase reductase"/>
    <property type="match status" value="1"/>
</dbReference>
<organism evidence="3 4">
    <name type="scientific">Gordonia alkanivorans CGMCC 6845</name>
    <dbReference type="NCBI Taxonomy" id="1423140"/>
    <lineage>
        <taxon>Bacteria</taxon>
        <taxon>Bacillati</taxon>
        <taxon>Actinomycetota</taxon>
        <taxon>Actinomycetes</taxon>
        <taxon>Mycobacteriales</taxon>
        <taxon>Gordoniaceae</taxon>
        <taxon>Gordonia</taxon>
    </lineage>
</organism>